<dbReference type="EMBL" id="SJPT01000001">
    <property type="protein sequence ID" value="TWU26501.1"/>
    <property type="molecule type" value="Genomic_DNA"/>
</dbReference>
<gene>
    <name evidence="1" type="ORF">Pla52o_03540</name>
</gene>
<name>A0A5C6CSU6_9BACT</name>
<dbReference type="Proteomes" id="UP000316304">
    <property type="component" value="Unassembled WGS sequence"/>
</dbReference>
<keyword evidence="2" id="KW-1185">Reference proteome</keyword>
<dbReference type="AlphaFoldDB" id="A0A5C6CSU6"/>
<accession>A0A5C6CSU6</accession>
<comment type="caution">
    <text evidence="1">The sequence shown here is derived from an EMBL/GenBank/DDBJ whole genome shotgun (WGS) entry which is preliminary data.</text>
</comment>
<dbReference type="RefSeq" id="WP_231612015.1">
    <property type="nucleotide sequence ID" value="NZ_SJPT01000001.1"/>
</dbReference>
<evidence type="ECO:0000313" key="2">
    <source>
        <dbReference type="Proteomes" id="UP000316304"/>
    </source>
</evidence>
<protein>
    <submittedName>
        <fullName evidence="1">Uncharacterized protein</fullName>
    </submittedName>
</protein>
<evidence type="ECO:0000313" key="1">
    <source>
        <dbReference type="EMBL" id="TWU26501.1"/>
    </source>
</evidence>
<organism evidence="1 2">
    <name type="scientific">Novipirellula galeiformis</name>
    <dbReference type="NCBI Taxonomy" id="2528004"/>
    <lineage>
        <taxon>Bacteria</taxon>
        <taxon>Pseudomonadati</taxon>
        <taxon>Planctomycetota</taxon>
        <taxon>Planctomycetia</taxon>
        <taxon>Pirellulales</taxon>
        <taxon>Pirellulaceae</taxon>
        <taxon>Novipirellula</taxon>
    </lineage>
</organism>
<reference evidence="1 2" key="1">
    <citation type="submission" date="2019-02" db="EMBL/GenBank/DDBJ databases">
        <title>Deep-cultivation of Planctomycetes and their phenomic and genomic characterization uncovers novel biology.</title>
        <authorList>
            <person name="Wiegand S."/>
            <person name="Jogler M."/>
            <person name="Boedeker C."/>
            <person name="Pinto D."/>
            <person name="Vollmers J."/>
            <person name="Rivas-Marin E."/>
            <person name="Kohn T."/>
            <person name="Peeters S.H."/>
            <person name="Heuer A."/>
            <person name="Rast P."/>
            <person name="Oberbeckmann S."/>
            <person name="Bunk B."/>
            <person name="Jeske O."/>
            <person name="Meyerdierks A."/>
            <person name="Storesund J.E."/>
            <person name="Kallscheuer N."/>
            <person name="Luecker S."/>
            <person name="Lage O.M."/>
            <person name="Pohl T."/>
            <person name="Merkel B.J."/>
            <person name="Hornburger P."/>
            <person name="Mueller R.-W."/>
            <person name="Bruemmer F."/>
            <person name="Labrenz M."/>
            <person name="Spormann A.M."/>
            <person name="Op Den Camp H."/>
            <person name="Overmann J."/>
            <person name="Amann R."/>
            <person name="Jetten M.S.M."/>
            <person name="Mascher T."/>
            <person name="Medema M.H."/>
            <person name="Devos D.P."/>
            <person name="Kaster A.-K."/>
            <person name="Ovreas L."/>
            <person name="Rohde M."/>
            <person name="Galperin M.Y."/>
            <person name="Jogler C."/>
        </authorList>
    </citation>
    <scope>NUCLEOTIDE SEQUENCE [LARGE SCALE GENOMIC DNA]</scope>
    <source>
        <strain evidence="1 2">Pla52o</strain>
    </source>
</reference>
<sequence length="135" mass="14861">MYPNLGNLVSRATSYPENLNTGSLKTGRLNMGTRAPSEPIGFLGRLAIMESQLRFAIGNERLRLATNERTWPLVNAKDKGKSANWLNLADLGLFLTCSGAKRETIACVAVSLELVVYELTEFSLLMACRSQITHT</sequence>
<proteinExistence type="predicted"/>